<dbReference type="KEGG" id="bcoh:BC6307_20270"/>
<sequence length="84" mass="9265">MGELLTITNILIIMTLIVNVITLIVVVMHIKNSEEKKESVIETVVPPLTPSTTSNEIGVVFCRSCNKPYDSTLTICPDCKESRS</sequence>
<dbReference type="AlphaFoldDB" id="A0A223KVP2"/>
<evidence type="ECO:0000313" key="3">
    <source>
        <dbReference type="Proteomes" id="UP000215224"/>
    </source>
</evidence>
<name>A0A223KVP2_9BACI</name>
<keyword evidence="3" id="KW-1185">Reference proteome</keyword>
<keyword evidence="1" id="KW-1133">Transmembrane helix</keyword>
<gene>
    <name evidence="2" type="ORF">BC6307_20270</name>
</gene>
<keyword evidence="1" id="KW-0472">Membrane</keyword>
<dbReference type="STRING" id="1314751.GCA_001591425_02019"/>
<evidence type="ECO:0000313" key="2">
    <source>
        <dbReference type="EMBL" id="AST93433.1"/>
    </source>
</evidence>
<reference evidence="2 3" key="1">
    <citation type="submission" date="2016-12" db="EMBL/GenBank/DDBJ databases">
        <title>The whole genome sequencing and assembly of Bacillus cohnii DSM 6307T strain.</title>
        <authorList>
            <person name="Lee Y.-J."/>
            <person name="Yi H."/>
            <person name="Bahn Y.-S."/>
            <person name="Kim J.F."/>
            <person name="Lee D.-W."/>
        </authorList>
    </citation>
    <scope>NUCLEOTIDE SEQUENCE [LARGE SCALE GENOMIC DNA]</scope>
    <source>
        <strain evidence="2 3">DSM 6307</strain>
    </source>
</reference>
<dbReference type="Proteomes" id="UP000215224">
    <property type="component" value="Chromosome"/>
</dbReference>
<organism evidence="2 3">
    <name type="scientific">Sutcliffiella cohnii</name>
    <dbReference type="NCBI Taxonomy" id="33932"/>
    <lineage>
        <taxon>Bacteria</taxon>
        <taxon>Bacillati</taxon>
        <taxon>Bacillota</taxon>
        <taxon>Bacilli</taxon>
        <taxon>Bacillales</taxon>
        <taxon>Bacillaceae</taxon>
        <taxon>Sutcliffiella</taxon>
    </lineage>
</organism>
<evidence type="ECO:0000256" key="1">
    <source>
        <dbReference type="SAM" id="Phobius"/>
    </source>
</evidence>
<proteinExistence type="predicted"/>
<protein>
    <submittedName>
        <fullName evidence="2">Uncharacterized protein</fullName>
    </submittedName>
</protein>
<accession>A0A223KVP2</accession>
<dbReference type="EMBL" id="CP018866">
    <property type="protein sequence ID" value="AST93433.1"/>
    <property type="molecule type" value="Genomic_DNA"/>
</dbReference>
<dbReference type="RefSeq" id="WP_066415465.1">
    <property type="nucleotide sequence ID" value="NZ_CP018866.1"/>
</dbReference>
<feature type="transmembrane region" description="Helical" evidence="1">
    <location>
        <begin position="6"/>
        <end position="27"/>
    </location>
</feature>
<keyword evidence="1" id="KW-0812">Transmembrane</keyword>